<dbReference type="GO" id="GO:0051536">
    <property type="term" value="F:iron-sulfur cluster binding"/>
    <property type="evidence" value="ECO:0007669"/>
    <property type="project" value="UniProtKB-KW"/>
</dbReference>
<evidence type="ECO:0000256" key="5">
    <source>
        <dbReference type="ARBA" id="ARBA00023014"/>
    </source>
</evidence>
<keyword evidence="5" id="KW-0411">Iron-sulfur</keyword>
<dbReference type="EMBL" id="JACPRF010000263">
    <property type="protein sequence ID" value="MBI2876938.1"/>
    <property type="molecule type" value="Genomic_DNA"/>
</dbReference>
<dbReference type="SUPFAM" id="SSF102114">
    <property type="entry name" value="Radical SAM enzymes"/>
    <property type="match status" value="1"/>
</dbReference>
<evidence type="ECO:0000256" key="2">
    <source>
        <dbReference type="ARBA" id="ARBA00022691"/>
    </source>
</evidence>
<evidence type="ECO:0000259" key="6">
    <source>
        <dbReference type="SMART" id="SM00729"/>
    </source>
</evidence>
<dbReference type="InterPro" id="IPR013785">
    <property type="entry name" value="Aldolase_TIM"/>
</dbReference>
<keyword evidence="2" id="KW-0949">S-adenosyl-L-methionine</keyword>
<sequence length="466" mass="53779">MRMNLPAFLPNIANFLLFSPHDRGDYRPPYEAQSLILRLTENCDNHGQCKFCTYTRRTPGKSQFREKELPQVEKDLQEASQHYARWLSLLGKYENGPCAEGESTGTPHWTQALKEQWYQRVFFQEANALILDASRLKRVMALVQDYFPHIRHFSSFGSAKVLGNPRHPRYKPVEALAELRERGLDRVYMGLESGADEVLGFMGKGSTAQEMTEAGQNVVRAGIELCLSFILGLGGKERSAIHAQETARVLNQIQPQVVAALGLFLNPHTPLYEEMRQGRFTPASLEQILEEKESILERLDFACFFSCSHVANLLTEVTGTLPQDRPKMLAAIHRYRALSLPERLLFILGSRDHWYPTLDHFLQEDPKARYTRLAVNLRVKLNQREREARAEQDSTGGREEDRDYVQSGRRLLERLQEPHWSSQERLLMLRLWERNRSWLDDADVLSSRWLSALYSQASTLFPPQYM</sequence>
<evidence type="ECO:0000256" key="4">
    <source>
        <dbReference type="ARBA" id="ARBA00023004"/>
    </source>
</evidence>
<dbReference type="Pfam" id="PF04055">
    <property type="entry name" value="Radical_SAM"/>
    <property type="match status" value="1"/>
</dbReference>
<dbReference type="InterPro" id="IPR007197">
    <property type="entry name" value="rSAM"/>
</dbReference>
<dbReference type="CDD" id="cd01335">
    <property type="entry name" value="Radical_SAM"/>
    <property type="match status" value="1"/>
</dbReference>
<comment type="cofactor">
    <cofactor evidence="1">
        <name>[4Fe-4S] cluster</name>
        <dbReference type="ChEBI" id="CHEBI:49883"/>
    </cofactor>
</comment>
<dbReference type="Proteomes" id="UP000769766">
    <property type="component" value="Unassembled WGS sequence"/>
</dbReference>
<reference evidence="7" key="1">
    <citation type="submission" date="2020-07" db="EMBL/GenBank/DDBJ databases">
        <title>Huge and variable diversity of episymbiotic CPR bacteria and DPANN archaea in groundwater ecosystems.</title>
        <authorList>
            <person name="He C.Y."/>
            <person name="Keren R."/>
            <person name="Whittaker M."/>
            <person name="Farag I.F."/>
            <person name="Doudna J."/>
            <person name="Cate J.H.D."/>
            <person name="Banfield J.F."/>
        </authorList>
    </citation>
    <scope>NUCLEOTIDE SEQUENCE</scope>
    <source>
        <strain evidence="7">NC_groundwater_672_Ag_B-0.1um_62_36</strain>
    </source>
</reference>
<protein>
    <submittedName>
        <fullName evidence="7">Radical SAM protein</fullName>
    </submittedName>
</protein>
<name>A0A932CP78_UNCTE</name>
<dbReference type="Gene3D" id="3.20.20.70">
    <property type="entry name" value="Aldolase class I"/>
    <property type="match status" value="1"/>
</dbReference>
<dbReference type="AlphaFoldDB" id="A0A932CP78"/>
<evidence type="ECO:0000313" key="7">
    <source>
        <dbReference type="EMBL" id="MBI2876938.1"/>
    </source>
</evidence>
<keyword evidence="3" id="KW-0479">Metal-binding</keyword>
<evidence type="ECO:0000256" key="1">
    <source>
        <dbReference type="ARBA" id="ARBA00001966"/>
    </source>
</evidence>
<gene>
    <name evidence="7" type="ORF">HYY20_08655</name>
</gene>
<dbReference type="SFLD" id="SFLDG01095">
    <property type="entry name" value="Uncharacterised_Radical_SAM_Su"/>
    <property type="match status" value="1"/>
</dbReference>
<feature type="domain" description="Elp3/MiaA/NifB-like radical SAM core" evidence="6">
    <location>
        <begin position="33"/>
        <end position="294"/>
    </location>
</feature>
<proteinExistence type="predicted"/>
<comment type="caution">
    <text evidence="7">The sequence shown here is derived from an EMBL/GenBank/DDBJ whole genome shotgun (WGS) entry which is preliminary data.</text>
</comment>
<organism evidence="7 8">
    <name type="scientific">Tectimicrobiota bacterium</name>
    <dbReference type="NCBI Taxonomy" id="2528274"/>
    <lineage>
        <taxon>Bacteria</taxon>
        <taxon>Pseudomonadati</taxon>
        <taxon>Nitrospinota/Tectimicrobiota group</taxon>
        <taxon>Candidatus Tectimicrobiota</taxon>
    </lineage>
</organism>
<keyword evidence="4" id="KW-0408">Iron</keyword>
<evidence type="ECO:0000256" key="3">
    <source>
        <dbReference type="ARBA" id="ARBA00022723"/>
    </source>
</evidence>
<accession>A0A932CP78</accession>
<dbReference type="InterPro" id="IPR006638">
    <property type="entry name" value="Elp3/MiaA/NifB-like_rSAM"/>
</dbReference>
<evidence type="ECO:0000313" key="8">
    <source>
        <dbReference type="Proteomes" id="UP000769766"/>
    </source>
</evidence>
<dbReference type="GO" id="GO:0003824">
    <property type="term" value="F:catalytic activity"/>
    <property type="evidence" value="ECO:0007669"/>
    <property type="project" value="InterPro"/>
</dbReference>
<dbReference type="InterPro" id="IPR051198">
    <property type="entry name" value="BchE-like"/>
</dbReference>
<dbReference type="SFLD" id="SFLDS00029">
    <property type="entry name" value="Radical_SAM"/>
    <property type="match status" value="1"/>
</dbReference>
<dbReference type="PANTHER" id="PTHR43409">
    <property type="entry name" value="ANAEROBIC MAGNESIUM-PROTOPORPHYRIN IX MONOMETHYL ESTER CYCLASE-RELATED"/>
    <property type="match status" value="1"/>
</dbReference>
<dbReference type="GO" id="GO:0046872">
    <property type="term" value="F:metal ion binding"/>
    <property type="evidence" value="ECO:0007669"/>
    <property type="project" value="UniProtKB-KW"/>
</dbReference>
<dbReference type="PANTHER" id="PTHR43409:SF4">
    <property type="entry name" value="RADICAL SAM SUPERFAMILY PROTEIN"/>
    <property type="match status" value="1"/>
</dbReference>
<dbReference type="SMART" id="SM00729">
    <property type="entry name" value="Elp3"/>
    <property type="match status" value="1"/>
</dbReference>
<dbReference type="InterPro" id="IPR058240">
    <property type="entry name" value="rSAM_sf"/>
</dbReference>